<dbReference type="STRING" id="555500.I215_07267"/>
<accession>K2PSF5</accession>
<proteinExistence type="predicted"/>
<keyword evidence="3 6" id="KW-0812">Transmembrane</keyword>
<dbReference type="RefSeq" id="WP_008991315.1">
    <property type="nucleotide sequence ID" value="NZ_AMSG01000007.1"/>
</dbReference>
<dbReference type="eggNOG" id="COG1280">
    <property type="taxonomic scope" value="Bacteria"/>
</dbReference>
<feature type="transmembrane region" description="Helical" evidence="6">
    <location>
        <begin position="156"/>
        <end position="179"/>
    </location>
</feature>
<feature type="transmembrane region" description="Helical" evidence="6">
    <location>
        <begin position="191"/>
        <end position="213"/>
    </location>
</feature>
<feature type="transmembrane region" description="Helical" evidence="6">
    <location>
        <begin position="6"/>
        <end position="29"/>
    </location>
</feature>
<dbReference type="AlphaFoldDB" id="K2PSF5"/>
<keyword evidence="4 6" id="KW-1133">Transmembrane helix</keyword>
<evidence type="ECO:0000256" key="1">
    <source>
        <dbReference type="ARBA" id="ARBA00004651"/>
    </source>
</evidence>
<evidence type="ECO:0000256" key="5">
    <source>
        <dbReference type="ARBA" id="ARBA00023136"/>
    </source>
</evidence>
<evidence type="ECO:0000313" key="7">
    <source>
        <dbReference type="EMBL" id="EKF55490.1"/>
    </source>
</evidence>
<evidence type="ECO:0000256" key="6">
    <source>
        <dbReference type="SAM" id="Phobius"/>
    </source>
</evidence>
<evidence type="ECO:0000256" key="2">
    <source>
        <dbReference type="ARBA" id="ARBA00022475"/>
    </source>
</evidence>
<dbReference type="InterPro" id="IPR001123">
    <property type="entry name" value="LeuE-type"/>
</dbReference>
<dbReference type="GO" id="GO:0006865">
    <property type="term" value="P:amino acid transport"/>
    <property type="evidence" value="ECO:0007669"/>
    <property type="project" value="InterPro"/>
</dbReference>
<feature type="transmembrane region" description="Helical" evidence="6">
    <location>
        <begin position="75"/>
        <end position="95"/>
    </location>
</feature>
<protein>
    <submittedName>
        <fullName evidence="7">Lysine exporter protein (Lyse/ygga)</fullName>
    </submittedName>
</protein>
<sequence length="216" mass="24461">MSHLIILFFATFSASLMAIVFPGLVNITAAKTSAKKGKTNGIVFAVGASTVVSMQAYLGVIISKYLYKNPFVIDLLLKIALVVFAFFAIYFFVLAKKNKHKNKHKVHQLTIESNRVRTFFKGMLIAALNVLPIAYFCGMNAAWNVSGWIKFELWDILVFVIASGLGTFAMLYMYVFYFDKLENKTNNFSRYSDYILSGLMGLLLIITLIRLFYITY</sequence>
<feature type="transmembrane region" description="Helical" evidence="6">
    <location>
        <begin position="41"/>
        <end position="63"/>
    </location>
</feature>
<name>K2PSF5_9FLAO</name>
<dbReference type="OrthoDB" id="1451945at2"/>
<comment type="caution">
    <text evidence="7">The sequence shown here is derived from an EMBL/GenBank/DDBJ whole genome shotgun (WGS) entry which is preliminary data.</text>
</comment>
<feature type="transmembrane region" description="Helical" evidence="6">
    <location>
        <begin position="116"/>
        <end position="136"/>
    </location>
</feature>
<dbReference type="EMBL" id="AMSG01000007">
    <property type="protein sequence ID" value="EKF55490.1"/>
    <property type="molecule type" value="Genomic_DNA"/>
</dbReference>
<evidence type="ECO:0000256" key="3">
    <source>
        <dbReference type="ARBA" id="ARBA00022692"/>
    </source>
</evidence>
<keyword evidence="5 6" id="KW-0472">Membrane</keyword>
<gene>
    <name evidence="7" type="ORF">I215_07267</name>
</gene>
<reference evidence="7 8" key="1">
    <citation type="journal article" date="2012" name="J. Bacteriol.">
        <title>Genome Sequence of Galbibacter marinum Type Strain ck-I2-15.</title>
        <authorList>
            <person name="Lai Q."/>
            <person name="Li C."/>
            <person name="Shao Z."/>
        </authorList>
    </citation>
    <scope>NUCLEOTIDE SEQUENCE [LARGE SCALE GENOMIC DNA]</scope>
    <source>
        <strain evidence="8">ck-I2-15</strain>
    </source>
</reference>
<dbReference type="Proteomes" id="UP000007364">
    <property type="component" value="Unassembled WGS sequence"/>
</dbReference>
<dbReference type="GO" id="GO:0005886">
    <property type="term" value="C:plasma membrane"/>
    <property type="evidence" value="ECO:0007669"/>
    <property type="project" value="UniProtKB-SubCell"/>
</dbReference>
<keyword evidence="2" id="KW-1003">Cell membrane</keyword>
<comment type="subcellular location">
    <subcellularLocation>
        <location evidence="1">Cell membrane</location>
        <topology evidence="1">Multi-pass membrane protein</topology>
    </subcellularLocation>
</comment>
<keyword evidence="8" id="KW-1185">Reference proteome</keyword>
<dbReference type="Pfam" id="PF01810">
    <property type="entry name" value="LysE"/>
    <property type="match status" value="1"/>
</dbReference>
<organism evidence="7 8">
    <name type="scientific">Galbibacter marinus</name>
    <dbReference type="NCBI Taxonomy" id="555500"/>
    <lineage>
        <taxon>Bacteria</taxon>
        <taxon>Pseudomonadati</taxon>
        <taxon>Bacteroidota</taxon>
        <taxon>Flavobacteriia</taxon>
        <taxon>Flavobacteriales</taxon>
        <taxon>Flavobacteriaceae</taxon>
        <taxon>Galbibacter</taxon>
    </lineage>
</organism>
<evidence type="ECO:0000256" key="4">
    <source>
        <dbReference type="ARBA" id="ARBA00022989"/>
    </source>
</evidence>
<evidence type="ECO:0000313" key="8">
    <source>
        <dbReference type="Proteomes" id="UP000007364"/>
    </source>
</evidence>